<evidence type="ECO:0000313" key="1">
    <source>
        <dbReference type="EMBL" id="GAV93216.1"/>
    </source>
</evidence>
<proteinExistence type="predicted"/>
<gene>
    <name evidence="1" type="ORF">SCV_096</name>
</gene>
<accession>A0A1Q3DKY9</accession>
<organism evidence="1">
    <name type="scientific">Chionoecetes opilio bacilliform virus</name>
    <dbReference type="NCBI Taxonomy" id="1825681"/>
    <lineage>
        <taxon>Viruses</taxon>
        <taxon>Viruses incertae sedis</taxon>
        <taxon>Naldaviricetes</taxon>
        <taxon>Nimaviridae</taxon>
    </lineage>
</organism>
<name>A0A1Q3DKY9_9VIRU</name>
<comment type="caution">
    <text evidence="1">The sequence shown here is derived from an EMBL/GenBank/DDBJ whole genome shotgun (WGS) entry which is preliminary data.</text>
</comment>
<sequence>MTMYFLKVTCGEDDPAEGTIDVPRWTLPQLEGAI</sequence>
<protein>
    <submittedName>
        <fullName evidence="1">Uncharacterized protein</fullName>
    </submittedName>
</protein>
<dbReference type="EMBL" id="BDLS01000002">
    <property type="protein sequence ID" value="GAV93216.1"/>
    <property type="molecule type" value="Genomic_DNA"/>
</dbReference>
<reference evidence="1" key="1">
    <citation type="submission" date="2017-01" db="EMBL/GenBank/DDBJ databases">
        <title>Draft genome sequence of uncultured bacilliform virus purified from snow crab.</title>
        <authorList>
            <person name="Takano T."/>
        </authorList>
    </citation>
    <scope>NUCLEOTIDE SEQUENCE</scope>
    <source>
        <strain evidence="1">Isolate_1</strain>
    </source>
</reference>